<gene>
    <name evidence="1" type="ORF">PACLA_8A012636</name>
</gene>
<sequence>MLLCCIKEGTDAYSKFIKDRLRGKTTYIHSTINRIKFKYSKKTSRLTSKLDIKEETIKVLMYVEYARHCGFTVEELLLHEITSSAFFLVDKDGFLRKSTKSQLGSELLKLCPQINPKEQETTPSTNTYIIDCMALVRKVPLKKLEPPVKTFHDLAVALTAMITNTTSNCEEIHIVFDTYKEDSIQNVERKRRGKCKQMVVLDVISPNQKVPVVLENVWASSVSKMAFQAFYVEWLTTNYQGNKALYLGISPKAWRVSSGRALTFPRDTDVFVCLLYHLSKNWLHEDRIELWLIRNSALHALTGCDTTSKISTKLSALNTVRKPDDASLIINFDCPPPITDNAIELAELFLFKCLKPSTELETFDELRLAAFDSNSLKLDFKKTVCTSTDAWKHIQRNYYQMQLWIQAPFRDASLLMNAESYGFERIDRELVPEI</sequence>
<dbReference type="OrthoDB" id="5958007at2759"/>
<organism evidence="1 2">
    <name type="scientific">Paramuricea clavata</name>
    <name type="common">Red gorgonian</name>
    <name type="synonym">Violescent sea-whip</name>
    <dbReference type="NCBI Taxonomy" id="317549"/>
    <lineage>
        <taxon>Eukaryota</taxon>
        <taxon>Metazoa</taxon>
        <taxon>Cnidaria</taxon>
        <taxon>Anthozoa</taxon>
        <taxon>Octocorallia</taxon>
        <taxon>Malacalcyonacea</taxon>
        <taxon>Plexauridae</taxon>
        <taxon>Paramuricea</taxon>
    </lineage>
</organism>
<dbReference type="PANTHER" id="PTHR46704:SF1">
    <property type="entry name" value="TELOMERE LENGTH REGULATION PROTEIN TEL2 HOMOLOG"/>
    <property type="match status" value="1"/>
</dbReference>
<evidence type="ECO:0000313" key="1">
    <source>
        <dbReference type="EMBL" id="CAB3989604.1"/>
    </source>
</evidence>
<proteinExistence type="predicted"/>
<comment type="caution">
    <text evidence="1">The sequence shown here is derived from an EMBL/GenBank/DDBJ whole genome shotgun (WGS) entry which is preliminary data.</text>
</comment>
<protein>
    <submittedName>
        <fullName evidence="1">Uncharacterized protein</fullName>
    </submittedName>
</protein>
<dbReference type="EMBL" id="CACRXK020001518">
    <property type="protein sequence ID" value="CAB3989604.1"/>
    <property type="molecule type" value="Genomic_DNA"/>
</dbReference>
<dbReference type="AlphaFoldDB" id="A0A7D9HS92"/>
<dbReference type="PANTHER" id="PTHR46704">
    <property type="entry name" value="CXC DOMAIN-CONTAINING PROTEIN-RELATED"/>
    <property type="match status" value="1"/>
</dbReference>
<reference evidence="1" key="1">
    <citation type="submission" date="2020-04" db="EMBL/GenBank/DDBJ databases">
        <authorList>
            <person name="Alioto T."/>
            <person name="Alioto T."/>
            <person name="Gomez Garrido J."/>
        </authorList>
    </citation>
    <scope>NUCLEOTIDE SEQUENCE</scope>
    <source>
        <strain evidence="1">A484AB</strain>
    </source>
</reference>
<keyword evidence="2" id="KW-1185">Reference proteome</keyword>
<dbReference type="Proteomes" id="UP001152795">
    <property type="component" value="Unassembled WGS sequence"/>
</dbReference>
<evidence type="ECO:0000313" key="2">
    <source>
        <dbReference type="Proteomes" id="UP001152795"/>
    </source>
</evidence>
<name>A0A7D9HS92_PARCT</name>
<feature type="non-terminal residue" evidence="1">
    <location>
        <position position="1"/>
    </location>
</feature>
<accession>A0A7D9HS92</accession>